<dbReference type="EMBL" id="CP006868">
    <property type="protein sequence ID" value="UXD21161.1"/>
    <property type="molecule type" value="Genomic_DNA"/>
</dbReference>
<evidence type="ECO:0000313" key="2">
    <source>
        <dbReference type="Proteomes" id="UP001063698"/>
    </source>
</evidence>
<dbReference type="Proteomes" id="UP001063698">
    <property type="component" value="Chromosome"/>
</dbReference>
<accession>A0A977KA74</accession>
<dbReference type="Gene3D" id="3.20.20.410">
    <property type="entry name" value="Protein of unknown function UPF0759"/>
    <property type="match status" value="1"/>
</dbReference>
<evidence type="ECO:0000313" key="1">
    <source>
        <dbReference type="EMBL" id="UXD21161.1"/>
    </source>
</evidence>
<dbReference type="PANTHER" id="PTHR30348:SF4">
    <property type="entry name" value="DUF72 DOMAIN-CONTAINING PROTEIN"/>
    <property type="match status" value="1"/>
</dbReference>
<name>A0A977KA74_9CREN</name>
<dbReference type="Pfam" id="PF01904">
    <property type="entry name" value="DUF72"/>
    <property type="match status" value="1"/>
</dbReference>
<keyword evidence="2" id="KW-1185">Reference proteome</keyword>
<evidence type="ECO:0008006" key="3">
    <source>
        <dbReference type="Google" id="ProtNLM"/>
    </source>
</evidence>
<dbReference type="AlphaFoldDB" id="A0A977KA74"/>
<proteinExistence type="predicted"/>
<reference evidence="1" key="1">
    <citation type="submission" date="2013-11" db="EMBL/GenBank/DDBJ databases">
        <title>Comparative genomics of Ignicoccus.</title>
        <authorList>
            <person name="Podar M."/>
        </authorList>
    </citation>
    <scope>NUCLEOTIDE SEQUENCE</scope>
    <source>
        <strain evidence="1">DSM 13166</strain>
    </source>
</reference>
<organism evidence="1 2">
    <name type="scientific">Ignicoccus pacificus DSM 13166</name>
    <dbReference type="NCBI Taxonomy" id="940294"/>
    <lineage>
        <taxon>Archaea</taxon>
        <taxon>Thermoproteota</taxon>
        <taxon>Thermoprotei</taxon>
        <taxon>Desulfurococcales</taxon>
        <taxon>Desulfurococcaceae</taxon>
        <taxon>Ignicoccus</taxon>
    </lineage>
</organism>
<dbReference type="KEGG" id="ipc:IPA_00730"/>
<dbReference type="SUPFAM" id="SSF117396">
    <property type="entry name" value="TM1631-like"/>
    <property type="match status" value="1"/>
</dbReference>
<gene>
    <name evidence="1" type="ORF">IPA_00730</name>
</gene>
<dbReference type="PANTHER" id="PTHR30348">
    <property type="entry name" value="UNCHARACTERIZED PROTEIN YECE"/>
    <property type="match status" value="1"/>
</dbReference>
<dbReference type="InterPro" id="IPR036520">
    <property type="entry name" value="UPF0759_sf"/>
</dbReference>
<protein>
    <recommendedName>
        <fullName evidence="3">DUF72 domain-containing protein</fullName>
    </recommendedName>
</protein>
<sequence length="252" mass="30040">MDLYYGTCGFPRSKKKLREMVNAVEVQQTFYKPPSLETLRKWREELGEEMRIHLKAWQLVTHPPTSPTYKRVGIRIPKEKVDKYGFLRLTDEVKEAWMKTVECAKALRGDFIVVQTPPSFGYSEENVRRAREFFKWARKSWERIAWEPRGTWREHLDAVKKIVEETGVIHAVDPFRLWPPRSGTEILYLRLHGRGGKEVNYRYKYTDEDLRELAEMIINVKPNEAHVMFNNVYMLQDALRFKELFDKLAREN</sequence>
<dbReference type="InterPro" id="IPR002763">
    <property type="entry name" value="DUF72"/>
</dbReference>